<dbReference type="SMART" id="SM00387">
    <property type="entry name" value="HATPase_c"/>
    <property type="match status" value="1"/>
</dbReference>
<dbReference type="PANTHER" id="PTHR45436:SF1">
    <property type="entry name" value="SENSOR PROTEIN QSEC"/>
    <property type="match status" value="1"/>
</dbReference>
<sequence>MMKRPASLKSALLWWLLPGLLMIMGGTLWFSKQLLRDQVDLAYDRALAGALRAIDHNISTASGGLSVEQPFLLLEFFELTTNARVYFRVATESGLAEIGSPSLPLPDAPLATGQPQFYFATHEETPVRVAALARFMNPPLPGDPQQRVIVQVAESLGEREVFLAQVLRRSVERDLSGIAMSVVLLVAGIVMTLRPLNRLREELEARHADDLRPIDDAGLPTEVRPLVAAVNRHMSRYAAMARTQRQFLDDASHQLRTPLTVLRTQVDFALREAEPALVREALLAMHEGLDRAVRMTNQMLSLARVRDASLVEGGPPRELLDLNALAQAVSRTLLPAARARRLDFGVETPDEPVSILGVEWLLREALLNLVDNAIRYTPVGGRVTVRVFHDTRHALLQVEDSGPGMSEHDIERAGVRFRRGAAGKLQPGAGLGLALVSTIAQLHDTALRIEPREPGPGLHMNLVFTLGLPANAAVQHKKTAN</sequence>
<name>A0ABU1WVD1_9BURK</name>
<dbReference type="Proteomes" id="UP001265700">
    <property type="component" value="Unassembled WGS sequence"/>
</dbReference>
<keyword evidence="13" id="KW-1185">Reference proteome</keyword>
<dbReference type="InterPro" id="IPR003594">
    <property type="entry name" value="HATPase_dom"/>
</dbReference>
<organism evidence="12 13">
    <name type="scientific">Hydrogenophaga palleronii</name>
    <dbReference type="NCBI Taxonomy" id="65655"/>
    <lineage>
        <taxon>Bacteria</taxon>
        <taxon>Pseudomonadati</taxon>
        <taxon>Pseudomonadota</taxon>
        <taxon>Betaproteobacteria</taxon>
        <taxon>Burkholderiales</taxon>
        <taxon>Comamonadaceae</taxon>
        <taxon>Hydrogenophaga</taxon>
    </lineage>
</organism>
<dbReference type="InterPro" id="IPR036097">
    <property type="entry name" value="HisK_dim/P_sf"/>
</dbReference>
<accession>A0ABU1WVD1</accession>
<proteinExistence type="predicted"/>
<comment type="caution">
    <text evidence="12">The sequence shown here is derived from an EMBL/GenBank/DDBJ whole genome shotgun (WGS) entry which is preliminary data.</text>
</comment>
<reference evidence="12 13" key="1">
    <citation type="submission" date="2023-07" db="EMBL/GenBank/DDBJ databases">
        <title>Sorghum-associated microbial communities from plants grown in Nebraska, USA.</title>
        <authorList>
            <person name="Schachtman D."/>
        </authorList>
    </citation>
    <scope>NUCLEOTIDE SEQUENCE [LARGE SCALE GENOMIC DNA]</scope>
    <source>
        <strain evidence="12 13">4249</strain>
    </source>
</reference>
<evidence type="ECO:0000256" key="1">
    <source>
        <dbReference type="ARBA" id="ARBA00000085"/>
    </source>
</evidence>
<dbReference type="InterPro" id="IPR050428">
    <property type="entry name" value="TCS_sensor_his_kinase"/>
</dbReference>
<dbReference type="Pfam" id="PF00512">
    <property type="entry name" value="HisKA"/>
    <property type="match status" value="1"/>
</dbReference>
<dbReference type="EMBL" id="JAVDWU010000018">
    <property type="protein sequence ID" value="MDR7153134.1"/>
    <property type="molecule type" value="Genomic_DNA"/>
</dbReference>
<evidence type="ECO:0000256" key="4">
    <source>
        <dbReference type="ARBA" id="ARBA00022553"/>
    </source>
</evidence>
<dbReference type="SMART" id="SM00388">
    <property type="entry name" value="HisKA"/>
    <property type="match status" value="1"/>
</dbReference>
<dbReference type="GO" id="GO:0004673">
    <property type="term" value="F:protein histidine kinase activity"/>
    <property type="evidence" value="ECO:0007669"/>
    <property type="project" value="UniProtKB-EC"/>
</dbReference>
<evidence type="ECO:0000256" key="6">
    <source>
        <dbReference type="ARBA" id="ARBA00022692"/>
    </source>
</evidence>
<keyword evidence="8" id="KW-1133">Transmembrane helix</keyword>
<dbReference type="PANTHER" id="PTHR45436">
    <property type="entry name" value="SENSOR HISTIDINE KINASE YKOH"/>
    <property type="match status" value="1"/>
</dbReference>
<dbReference type="Pfam" id="PF02518">
    <property type="entry name" value="HATPase_c"/>
    <property type="match status" value="1"/>
</dbReference>
<evidence type="ECO:0000256" key="9">
    <source>
        <dbReference type="ARBA" id="ARBA00023012"/>
    </source>
</evidence>
<dbReference type="SUPFAM" id="SSF47384">
    <property type="entry name" value="Homodimeric domain of signal transducing histidine kinase"/>
    <property type="match status" value="1"/>
</dbReference>
<dbReference type="InterPro" id="IPR003660">
    <property type="entry name" value="HAMP_dom"/>
</dbReference>
<dbReference type="InterPro" id="IPR005467">
    <property type="entry name" value="His_kinase_dom"/>
</dbReference>
<gene>
    <name evidence="12" type="ORF">J2W49_005114</name>
</gene>
<evidence type="ECO:0000313" key="13">
    <source>
        <dbReference type="Proteomes" id="UP001265700"/>
    </source>
</evidence>
<evidence type="ECO:0000313" key="12">
    <source>
        <dbReference type="EMBL" id="MDR7153134.1"/>
    </source>
</evidence>
<protein>
    <recommendedName>
        <fullName evidence="3">histidine kinase</fullName>
        <ecNumber evidence="3">2.7.13.3</ecNumber>
    </recommendedName>
</protein>
<keyword evidence="4" id="KW-0597">Phosphoprotein</keyword>
<dbReference type="Gene3D" id="3.30.565.10">
    <property type="entry name" value="Histidine kinase-like ATPase, C-terminal domain"/>
    <property type="match status" value="1"/>
</dbReference>
<dbReference type="Pfam" id="PF08521">
    <property type="entry name" value="2CSK_N"/>
    <property type="match status" value="1"/>
</dbReference>
<comment type="subcellular location">
    <subcellularLocation>
        <location evidence="2">Membrane</location>
    </subcellularLocation>
</comment>
<evidence type="ECO:0000259" key="10">
    <source>
        <dbReference type="PROSITE" id="PS50109"/>
    </source>
</evidence>
<dbReference type="InterPro" id="IPR036890">
    <property type="entry name" value="HATPase_C_sf"/>
</dbReference>
<dbReference type="InterPro" id="IPR013727">
    <property type="entry name" value="2CSK_N"/>
</dbReference>
<evidence type="ECO:0000256" key="2">
    <source>
        <dbReference type="ARBA" id="ARBA00004370"/>
    </source>
</evidence>
<dbReference type="Gene3D" id="1.10.287.130">
    <property type="match status" value="1"/>
</dbReference>
<evidence type="ECO:0000256" key="7">
    <source>
        <dbReference type="ARBA" id="ARBA00022777"/>
    </source>
</evidence>
<evidence type="ECO:0000256" key="8">
    <source>
        <dbReference type="ARBA" id="ARBA00022989"/>
    </source>
</evidence>
<dbReference type="SUPFAM" id="SSF55874">
    <property type="entry name" value="ATPase domain of HSP90 chaperone/DNA topoisomerase II/histidine kinase"/>
    <property type="match status" value="1"/>
</dbReference>
<keyword evidence="8" id="KW-0472">Membrane</keyword>
<evidence type="ECO:0000256" key="5">
    <source>
        <dbReference type="ARBA" id="ARBA00022679"/>
    </source>
</evidence>
<evidence type="ECO:0000259" key="11">
    <source>
        <dbReference type="PROSITE" id="PS50885"/>
    </source>
</evidence>
<keyword evidence="9" id="KW-0902">Two-component regulatory system</keyword>
<feature type="domain" description="Histidine kinase" evidence="10">
    <location>
        <begin position="250"/>
        <end position="472"/>
    </location>
</feature>
<dbReference type="CDD" id="cd00075">
    <property type="entry name" value="HATPase"/>
    <property type="match status" value="1"/>
</dbReference>
<dbReference type="PROSITE" id="PS50109">
    <property type="entry name" value="HIS_KIN"/>
    <property type="match status" value="1"/>
</dbReference>
<dbReference type="InterPro" id="IPR003661">
    <property type="entry name" value="HisK_dim/P_dom"/>
</dbReference>
<comment type="catalytic activity">
    <reaction evidence="1">
        <text>ATP + protein L-histidine = ADP + protein N-phospho-L-histidine.</text>
        <dbReference type="EC" id="2.7.13.3"/>
    </reaction>
</comment>
<feature type="domain" description="HAMP" evidence="11">
    <location>
        <begin position="193"/>
        <end position="242"/>
    </location>
</feature>
<dbReference type="PROSITE" id="PS50885">
    <property type="entry name" value="HAMP"/>
    <property type="match status" value="1"/>
</dbReference>
<keyword evidence="5 12" id="KW-0808">Transferase</keyword>
<dbReference type="EC" id="2.7.13.3" evidence="3"/>
<dbReference type="CDD" id="cd00082">
    <property type="entry name" value="HisKA"/>
    <property type="match status" value="1"/>
</dbReference>
<keyword evidence="7 12" id="KW-0418">Kinase</keyword>
<evidence type="ECO:0000256" key="3">
    <source>
        <dbReference type="ARBA" id="ARBA00012438"/>
    </source>
</evidence>
<keyword evidence="6" id="KW-0812">Transmembrane</keyword>